<name>A0AAN7Q3G9_9COLE</name>
<accession>A0AAN7Q3G9</accession>
<dbReference type="Gene3D" id="3.40.50.1110">
    <property type="entry name" value="SGNH hydrolase"/>
    <property type="match status" value="1"/>
</dbReference>
<sequence>MDNNAVINELQLEVSSLKKYNCSLKRQIEDNLNESTSMESLLNEENSKLQLLVFNLKMEIKNLCKEKRELMDKLESVVRSKSNVKRTHRSTQTEKNCKDIAIQTVYKTVSNYTQTDLNNKDATTQVVKIAKKVVDEQATAIKNIEESFFNKRQETSKPLKQSKCNSIISMCTTAAANKRSDKSLFKELAEANIDTLSSTSIFPSTLKENMKVSVKNDKPLAPIKQSILILGDSQTRDMGLMLKTLLNKSSVNILNIFKPNALLEDVISDVKKLTREFTSNDYVVIIGGSNNAIMGARMNVKQISTKLRELMNKINIVIMSTPYWHNCKENWVNEVIQQNNSKLYSYLSGSGSQDNFRYIDVNSELATRDFTKHGLHMNSAGKVKLLKRLIQKTNNFTPCSNKFVNVDNLVYVPIREMANDMHSIPFLEKNILQKTKP</sequence>
<proteinExistence type="predicted"/>
<comment type="caution">
    <text evidence="2">The sequence shown here is derived from an EMBL/GenBank/DDBJ whole genome shotgun (WGS) entry which is preliminary data.</text>
</comment>
<feature type="coiled-coil region" evidence="1">
    <location>
        <begin position="53"/>
        <end position="80"/>
    </location>
</feature>
<evidence type="ECO:0000313" key="2">
    <source>
        <dbReference type="EMBL" id="KAK4878180.1"/>
    </source>
</evidence>
<organism evidence="2 3">
    <name type="scientific">Aquatica leii</name>
    <dbReference type="NCBI Taxonomy" id="1421715"/>
    <lineage>
        <taxon>Eukaryota</taxon>
        <taxon>Metazoa</taxon>
        <taxon>Ecdysozoa</taxon>
        <taxon>Arthropoda</taxon>
        <taxon>Hexapoda</taxon>
        <taxon>Insecta</taxon>
        <taxon>Pterygota</taxon>
        <taxon>Neoptera</taxon>
        <taxon>Endopterygota</taxon>
        <taxon>Coleoptera</taxon>
        <taxon>Polyphaga</taxon>
        <taxon>Elateriformia</taxon>
        <taxon>Elateroidea</taxon>
        <taxon>Lampyridae</taxon>
        <taxon>Luciolinae</taxon>
        <taxon>Aquatica</taxon>
    </lineage>
</organism>
<evidence type="ECO:0000256" key="1">
    <source>
        <dbReference type="SAM" id="Coils"/>
    </source>
</evidence>
<reference evidence="3" key="1">
    <citation type="submission" date="2023-01" db="EMBL/GenBank/DDBJ databases">
        <title>Key to firefly adult light organ development and bioluminescence: homeobox transcription factors regulate luciferase expression and transportation to peroxisome.</title>
        <authorList>
            <person name="Fu X."/>
        </authorList>
    </citation>
    <scope>NUCLEOTIDE SEQUENCE [LARGE SCALE GENOMIC DNA]</scope>
</reference>
<keyword evidence="1" id="KW-0175">Coiled coil</keyword>
<evidence type="ECO:0000313" key="3">
    <source>
        <dbReference type="Proteomes" id="UP001353858"/>
    </source>
</evidence>
<keyword evidence="3" id="KW-1185">Reference proteome</keyword>
<dbReference type="AlphaFoldDB" id="A0AAN7Q3G9"/>
<dbReference type="Proteomes" id="UP001353858">
    <property type="component" value="Unassembled WGS sequence"/>
</dbReference>
<dbReference type="EMBL" id="JARPUR010000004">
    <property type="protein sequence ID" value="KAK4878180.1"/>
    <property type="molecule type" value="Genomic_DNA"/>
</dbReference>
<gene>
    <name evidence="2" type="ORF">RN001_010686</name>
</gene>
<dbReference type="SUPFAM" id="SSF52266">
    <property type="entry name" value="SGNH hydrolase"/>
    <property type="match status" value="1"/>
</dbReference>
<protein>
    <submittedName>
        <fullName evidence="2">Uncharacterized protein</fullName>
    </submittedName>
</protein>
<dbReference type="InterPro" id="IPR036514">
    <property type="entry name" value="SGNH_hydro_sf"/>
</dbReference>